<evidence type="ECO:0000256" key="1">
    <source>
        <dbReference type="SAM" id="MobiDB-lite"/>
    </source>
</evidence>
<evidence type="ECO:0008006" key="5">
    <source>
        <dbReference type="Google" id="ProtNLM"/>
    </source>
</evidence>
<evidence type="ECO:0000313" key="3">
    <source>
        <dbReference type="EMBL" id="QXX78304.1"/>
    </source>
</evidence>
<evidence type="ECO:0000256" key="2">
    <source>
        <dbReference type="SAM" id="SignalP"/>
    </source>
</evidence>
<name>A0ABX8SRN1_9BURK</name>
<feature type="region of interest" description="Disordered" evidence="1">
    <location>
        <begin position="69"/>
        <end position="101"/>
    </location>
</feature>
<protein>
    <recommendedName>
        <fullName evidence="5">PepSY domain-containing protein</fullName>
    </recommendedName>
</protein>
<feature type="chain" id="PRO_5046287234" description="PepSY domain-containing protein" evidence="2">
    <location>
        <begin position="22"/>
        <end position="182"/>
    </location>
</feature>
<keyword evidence="4" id="KW-1185">Reference proteome</keyword>
<reference evidence="3 4" key="1">
    <citation type="submission" date="2020-02" db="EMBL/GenBank/DDBJ databases">
        <title>Partial ammonium oxidation to N2 by heterotrophic bacteria.</title>
        <authorList>
            <person name="Wu M."/>
        </authorList>
    </citation>
    <scope>NUCLEOTIDE SEQUENCE [LARGE SCALE GENOMIC DNA]</scope>
    <source>
        <strain evidence="3 4">HO-1</strain>
    </source>
</reference>
<dbReference type="EMBL" id="CP049362">
    <property type="protein sequence ID" value="QXX78304.1"/>
    <property type="molecule type" value="Genomic_DNA"/>
</dbReference>
<feature type="signal peptide" evidence="2">
    <location>
        <begin position="1"/>
        <end position="21"/>
    </location>
</feature>
<proteinExistence type="predicted"/>
<gene>
    <name evidence="3" type="ORF">FE795_04240</name>
</gene>
<keyword evidence="2" id="KW-0732">Signal</keyword>
<feature type="compositionally biased region" description="Pro residues" evidence="1">
    <location>
        <begin position="70"/>
        <end position="81"/>
    </location>
</feature>
<dbReference type="Proteomes" id="UP000826050">
    <property type="component" value="Chromosome"/>
</dbReference>
<accession>A0ABX8SRN1</accession>
<dbReference type="RefSeq" id="WP_003802760.1">
    <property type="nucleotide sequence ID" value="NZ_CP049362.1"/>
</dbReference>
<sequence>MTSIKQSALLMCLAAVWAAVAPGAAAHAHDSSACDRQKRQGVPAWDRTEHSDWSGHDYLGDDDCLRRLPAAPPAPAAPPPNERFGPSPYWPPGPAYRGHDQAREAVRRGEALPLREVLRRVREDYPGRVLRVQFEYDERLELWVYDLRMLVDDNRLLRLKVDALSAEVLLVRGVKRSHSKGH</sequence>
<organism evidence="3 4">
    <name type="scientific">Alcaligenes ammonioxydans</name>
    <dbReference type="NCBI Taxonomy" id="2582914"/>
    <lineage>
        <taxon>Bacteria</taxon>
        <taxon>Pseudomonadati</taxon>
        <taxon>Pseudomonadota</taxon>
        <taxon>Betaproteobacteria</taxon>
        <taxon>Burkholderiales</taxon>
        <taxon>Alcaligenaceae</taxon>
        <taxon>Alcaligenes</taxon>
    </lineage>
</organism>
<evidence type="ECO:0000313" key="4">
    <source>
        <dbReference type="Proteomes" id="UP000826050"/>
    </source>
</evidence>